<protein>
    <submittedName>
        <fullName evidence="3">Ovule protein</fullName>
    </submittedName>
</protein>
<sequence>MEGMYFSVFLLVLRSRKRLAIFGSSNDVKFLCILKAQYYKVEAELKLPERERIKVLAFQIELEMIKQKSCVDGGVWNKSAEDSTAHVEPTRKHSTEIFHSKPNHTVFHM</sequence>
<accession>A0A0R3SYI7</accession>
<reference evidence="3" key="1">
    <citation type="submission" date="2017-02" db="UniProtKB">
        <authorList>
            <consortium name="WormBaseParasite"/>
        </authorList>
    </citation>
    <scope>IDENTIFICATION</scope>
</reference>
<proteinExistence type="predicted"/>
<dbReference type="WBParaSite" id="HDID_0001083201-mRNA-1">
    <property type="protein sequence ID" value="HDID_0001083201-mRNA-1"/>
    <property type="gene ID" value="HDID_0001083201"/>
</dbReference>
<evidence type="ECO:0000313" key="1">
    <source>
        <dbReference type="EMBL" id="VDL64110.1"/>
    </source>
</evidence>
<dbReference type="AlphaFoldDB" id="A0A0R3SYI7"/>
<dbReference type="Proteomes" id="UP000274504">
    <property type="component" value="Unassembled WGS sequence"/>
</dbReference>
<evidence type="ECO:0000313" key="3">
    <source>
        <dbReference type="WBParaSite" id="HDID_0001083201-mRNA-1"/>
    </source>
</evidence>
<dbReference type="EMBL" id="UYSG01011983">
    <property type="protein sequence ID" value="VDL64110.1"/>
    <property type="molecule type" value="Genomic_DNA"/>
</dbReference>
<reference evidence="1 2" key="2">
    <citation type="submission" date="2018-11" db="EMBL/GenBank/DDBJ databases">
        <authorList>
            <consortium name="Pathogen Informatics"/>
        </authorList>
    </citation>
    <scope>NUCLEOTIDE SEQUENCE [LARGE SCALE GENOMIC DNA]</scope>
</reference>
<gene>
    <name evidence="1" type="ORF">HDID_LOCUS10830</name>
</gene>
<organism evidence="3">
    <name type="scientific">Hymenolepis diminuta</name>
    <name type="common">Rat tapeworm</name>
    <dbReference type="NCBI Taxonomy" id="6216"/>
    <lineage>
        <taxon>Eukaryota</taxon>
        <taxon>Metazoa</taxon>
        <taxon>Spiralia</taxon>
        <taxon>Lophotrochozoa</taxon>
        <taxon>Platyhelminthes</taxon>
        <taxon>Cestoda</taxon>
        <taxon>Eucestoda</taxon>
        <taxon>Cyclophyllidea</taxon>
        <taxon>Hymenolepididae</taxon>
        <taxon>Hymenolepis</taxon>
    </lineage>
</organism>
<name>A0A0R3SYI7_HYMDI</name>
<evidence type="ECO:0000313" key="2">
    <source>
        <dbReference type="Proteomes" id="UP000274504"/>
    </source>
</evidence>